<dbReference type="Proteomes" id="UP000070133">
    <property type="component" value="Unassembled WGS sequence"/>
</dbReference>
<dbReference type="AlphaFoldDB" id="A0A139H0T5"/>
<feature type="region of interest" description="Disordered" evidence="1">
    <location>
        <begin position="1"/>
        <end position="25"/>
    </location>
</feature>
<organism evidence="2 3">
    <name type="scientific">Pseudocercospora eumusae</name>
    <dbReference type="NCBI Taxonomy" id="321146"/>
    <lineage>
        <taxon>Eukaryota</taxon>
        <taxon>Fungi</taxon>
        <taxon>Dikarya</taxon>
        <taxon>Ascomycota</taxon>
        <taxon>Pezizomycotina</taxon>
        <taxon>Dothideomycetes</taxon>
        <taxon>Dothideomycetidae</taxon>
        <taxon>Mycosphaerellales</taxon>
        <taxon>Mycosphaerellaceae</taxon>
        <taxon>Pseudocercospora</taxon>
    </lineage>
</organism>
<proteinExistence type="predicted"/>
<evidence type="ECO:0000313" key="2">
    <source>
        <dbReference type="EMBL" id="KXS96032.1"/>
    </source>
</evidence>
<name>A0A139H0T5_9PEZI</name>
<gene>
    <name evidence="2" type="ORF">AC578_2291</name>
</gene>
<evidence type="ECO:0000256" key="1">
    <source>
        <dbReference type="SAM" id="MobiDB-lite"/>
    </source>
</evidence>
<comment type="caution">
    <text evidence="2">The sequence shown here is derived from an EMBL/GenBank/DDBJ whole genome shotgun (WGS) entry which is preliminary data.</text>
</comment>
<accession>A0A139H0T5</accession>
<sequence length="99" mass="10810">MESGQSRNARKATQLMTDELGKHTAKASARRLASVERRISEVVGSTAQLDLIVGRVTFQGAQRDGCRQIMVSAVRLRREAAQAGMEVQSIAAKRAKKKT</sequence>
<dbReference type="EMBL" id="LFZN01000189">
    <property type="protein sequence ID" value="KXS96032.1"/>
    <property type="molecule type" value="Genomic_DNA"/>
</dbReference>
<reference evidence="2 3" key="1">
    <citation type="submission" date="2015-07" db="EMBL/GenBank/DDBJ databases">
        <title>Comparative genomics of the Sigatoka disease complex on banana suggests a link between parallel evolutionary changes in Pseudocercospora fijiensis and Pseudocercospora eumusae and increased virulence on the banana host.</title>
        <authorList>
            <person name="Chang T.-C."/>
            <person name="Salvucci A."/>
            <person name="Crous P.W."/>
            <person name="Stergiopoulos I."/>
        </authorList>
    </citation>
    <scope>NUCLEOTIDE SEQUENCE [LARGE SCALE GENOMIC DNA]</scope>
    <source>
        <strain evidence="2 3">CBS 114824</strain>
    </source>
</reference>
<protein>
    <submittedName>
        <fullName evidence="2">Uncharacterized protein</fullName>
    </submittedName>
</protein>
<evidence type="ECO:0000313" key="3">
    <source>
        <dbReference type="Proteomes" id="UP000070133"/>
    </source>
</evidence>
<keyword evidence="3" id="KW-1185">Reference proteome</keyword>